<feature type="signal peptide" evidence="2">
    <location>
        <begin position="1"/>
        <end position="19"/>
    </location>
</feature>
<dbReference type="AlphaFoldDB" id="A0AAN7TGA3"/>
<feature type="region of interest" description="Disordered" evidence="1">
    <location>
        <begin position="107"/>
        <end position="130"/>
    </location>
</feature>
<protein>
    <recommendedName>
        <fullName evidence="5">GPI anchored cell wall protein</fullName>
    </recommendedName>
</protein>
<comment type="caution">
    <text evidence="3">The sequence shown here is derived from an EMBL/GenBank/DDBJ whole genome shotgun (WGS) entry which is preliminary data.</text>
</comment>
<evidence type="ECO:0000313" key="3">
    <source>
        <dbReference type="EMBL" id="KAK5091226.1"/>
    </source>
</evidence>
<proteinExistence type="predicted"/>
<sequence length="158" mass="15386">MRALLLSLILTFIAQLTTAIPPGCLLHAVNTQNQPGDMSAVCGDGALTVQAHMANNCGSIEEEAQKQFIATCSAAGTVVAAYTASATSSSASATSISTVSGTFTSGTTQSASSSSSSSSTTGSAGSTQSTAGANVRYRDGMGPMAAAAVALVGAVAAL</sequence>
<accession>A0AAN7TGA3</accession>
<name>A0AAN7TGA3_9EURO</name>
<dbReference type="Proteomes" id="UP001309876">
    <property type="component" value="Unassembled WGS sequence"/>
</dbReference>
<keyword evidence="4" id="KW-1185">Reference proteome</keyword>
<evidence type="ECO:0000256" key="1">
    <source>
        <dbReference type="SAM" id="MobiDB-lite"/>
    </source>
</evidence>
<organism evidence="3 4">
    <name type="scientific">Lithohypha guttulata</name>
    <dbReference type="NCBI Taxonomy" id="1690604"/>
    <lineage>
        <taxon>Eukaryota</taxon>
        <taxon>Fungi</taxon>
        <taxon>Dikarya</taxon>
        <taxon>Ascomycota</taxon>
        <taxon>Pezizomycotina</taxon>
        <taxon>Eurotiomycetes</taxon>
        <taxon>Chaetothyriomycetidae</taxon>
        <taxon>Chaetothyriales</taxon>
        <taxon>Trichomeriaceae</taxon>
        <taxon>Lithohypha</taxon>
    </lineage>
</organism>
<evidence type="ECO:0008006" key="5">
    <source>
        <dbReference type="Google" id="ProtNLM"/>
    </source>
</evidence>
<reference evidence="3 4" key="1">
    <citation type="submission" date="2023-08" db="EMBL/GenBank/DDBJ databases">
        <title>Black Yeasts Isolated from many extreme environments.</title>
        <authorList>
            <person name="Coleine C."/>
            <person name="Stajich J.E."/>
            <person name="Selbmann L."/>
        </authorList>
    </citation>
    <scope>NUCLEOTIDE SEQUENCE [LARGE SCALE GENOMIC DNA]</scope>
    <source>
        <strain evidence="3 4">CCFEE 5910</strain>
    </source>
</reference>
<keyword evidence="2" id="KW-0732">Signal</keyword>
<evidence type="ECO:0000313" key="4">
    <source>
        <dbReference type="Proteomes" id="UP001309876"/>
    </source>
</evidence>
<feature type="chain" id="PRO_5042970300" description="GPI anchored cell wall protein" evidence="2">
    <location>
        <begin position="20"/>
        <end position="158"/>
    </location>
</feature>
<evidence type="ECO:0000256" key="2">
    <source>
        <dbReference type="SAM" id="SignalP"/>
    </source>
</evidence>
<gene>
    <name evidence="3" type="ORF">LTR05_001407</name>
</gene>
<dbReference type="EMBL" id="JAVRRJ010000001">
    <property type="protein sequence ID" value="KAK5091226.1"/>
    <property type="molecule type" value="Genomic_DNA"/>
</dbReference>